<evidence type="ECO:0000256" key="10">
    <source>
        <dbReference type="ARBA" id="ARBA00023014"/>
    </source>
</evidence>
<evidence type="ECO:0000256" key="1">
    <source>
        <dbReference type="ARBA" id="ARBA00004571"/>
    </source>
</evidence>
<dbReference type="InterPro" id="IPR003439">
    <property type="entry name" value="ABC_transporter-like_ATP-bd"/>
</dbReference>
<keyword evidence="10" id="KW-0411">Iron-sulfur</keyword>
<dbReference type="PROSITE" id="PS00211">
    <property type="entry name" value="ABC_TRANSPORTER_1"/>
    <property type="match status" value="1"/>
</dbReference>
<evidence type="ECO:0000256" key="3">
    <source>
        <dbReference type="ARBA" id="ARBA00022691"/>
    </source>
</evidence>
<evidence type="ECO:0000259" key="16">
    <source>
        <dbReference type="PROSITE" id="PS50929"/>
    </source>
</evidence>
<evidence type="ECO:0000256" key="13">
    <source>
        <dbReference type="ARBA" id="ARBA00023237"/>
    </source>
</evidence>
<dbReference type="PROSITE" id="PS50929">
    <property type="entry name" value="ABC_TM1F"/>
    <property type="match status" value="1"/>
</dbReference>
<dbReference type="Pfam" id="PF04055">
    <property type="entry name" value="Radical_SAM"/>
    <property type="match status" value="1"/>
</dbReference>
<dbReference type="SUPFAM" id="SSF90123">
    <property type="entry name" value="ABC transporter transmembrane region"/>
    <property type="match status" value="1"/>
</dbReference>
<dbReference type="Pfam" id="PF07715">
    <property type="entry name" value="Plug"/>
    <property type="match status" value="1"/>
</dbReference>
<dbReference type="PROSITE" id="PS50893">
    <property type="entry name" value="ABC_TRANSPORTER_2"/>
    <property type="match status" value="1"/>
</dbReference>
<dbReference type="Pfam" id="PF00593">
    <property type="entry name" value="TonB_dep_Rec_b-barrel"/>
    <property type="match status" value="1"/>
</dbReference>
<dbReference type="InterPro" id="IPR037066">
    <property type="entry name" value="Plug_dom_sf"/>
</dbReference>
<dbReference type="InterPro" id="IPR013785">
    <property type="entry name" value="Aldolase_TIM"/>
</dbReference>
<dbReference type="Gene3D" id="1.20.1560.10">
    <property type="entry name" value="ABC transporter type 1, transmembrane domain"/>
    <property type="match status" value="1"/>
</dbReference>
<dbReference type="InterPro" id="IPR027417">
    <property type="entry name" value="P-loop_NTPase"/>
</dbReference>
<dbReference type="InterPro" id="IPR039426">
    <property type="entry name" value="TonB-dep_rcpt-like"/>
</dbReference>
<feature type="transmembrane region" description="Helical" evidence="14">
    <location>
        <begin position="447"/>
        <end position="471"/>
    </location>
</feature>
<evidence type="ECO:0000256" key="2">
    <source>
        <dbReference type="ARBA" id="ARBA00022448"/>
    </source>
</evidence>
<keyword evidence="12 14" id="KW-0472">Membrane</keyword>
<dbReference type="Gene3D" id="2.40.170.20">
    <property type="entry name" value="TonB-dependent receptor, beta-barrel domain"/>
    <property type="match status" value="1"/>
</dbReference>
<dbReference type="CDD" id="cd18567">
    <property type="entry name" value="ABC_6TM_CvaB_RaxB_like"/>
    <property type="match status" value="1"/>
</dbReference>
<dbReference type="InterPro" id="IPR036640">
    <property type="entry name" value="ABC1_TM_sf"/>
</dbReference>
<evidence type="ECO:0000256" key="6">
    <source>
        <dbReference type="ARBA" id="ARBA00022741"/>
    </source>
</evidence>
<keyword evidence="3" id="KW-0949">S-adenosyl-L-methionine</keyword>
<evidence type="ECO:0000256" key="12">
    <source>
        <dbReference type="ARBA" id="ARBA00023136"/>
    </source>
</evidence>
<dbReference type="EMBL" id="JBBBZM010000368">
    <property type="protein sequence ID" value="KAL0630834.1"/>
    <property type="molecule type" value="Genomic_DNA"/>
</dbReference>
<keyword evidence="18" id="KW-1185">Reference proteome</keyword>
<evidence type="ECO:0000256" key="8">
    <source>
        <dbReference type="ARBA" id="ARBA00022989"/>
    </source>
</evidence>
<keyword evidence="8 14" id="KW-1133">Transmembrane helix</keyword>
<evidence type="ECO:0000256" key="7">
    <source>
        <dbReference type="ARBA" id="ARBA00022840"/>
    </source>
</evidence>
<comment type="caution">
    <text evidence="17">The sequence shown here is derived from an EMBL/GenBank/DDBJ whole genome shotgun (WGS) entry which is preliminary data.</text>
</comment>
<evidence type="ECO:0000313" key="17">
    <source>
        <dbReference type="EMBL" id="KAL0630834.1"/>
    </source>
</evidence>
<dbReference type="InterPro" id="IPR012910">
    <property type="entry name" value="Plug_dom"/>
</dbReference>
<feature type="transmembrane region" description="Helical" evidence="14">
    <location>
        <begin position="351"/>
        <end position="372"/>
    </location>
</feature>
<dbReference type="SUPFAM" id="SSF56935">
    <property type="entry name" value="Porins"/>
    <property type="match status" value="1"/>
</dbReference>
<dbReference type="CDD" id="cd01335">
    <property type="entry name" value="Radical_SAM"/>
    <property type="match status" value="1"/>
</dbReference>
<accession>A0ABR3G4I1</accession>
<dbReference type="InterPro" id="IPR058240">
    <property type="entry name" value="rSAM_sf"/>
</dbReference>
<dbReference type="Gene3D" id="3.20.20.70">
    <property type="entry name" value="Aldolase class I"/>
    <property type="match status" value="1"/>
</dbReference>
<evidence type="ECO:0000256" key="14">
    <source>
        <dbReference type="SAM" id="Phobius"/>
    </source>
</evidence>
<feature type="domain" description="ABC transporter" evidence="15">
    <location>
        <begin position="569"/>
        <end position="830"/>
    </location>
</feature>
<dbReference type="InterPro" id="IPR039421">
    <property type="entry name" value="Type_1_exporter"/>
</dbReference>
<evidence type="ECO:0000256" key="11">
    <source>
        <dbReference type="ARBA" id="ARBA00023077"/>
    </source>
</evidence>
<dbReference type="Pfam" id="PF00005">
    <property type="entry name" value="ABC_tran"/>
    <property type="match status" value="1"/>
</dbReference>
<dbReference type="Gene3D" id="3.40.50.300">
    <property type="entry name" value="P-loop containing nucleotide triphosphate hydrolases"/>
    <property type="match status" value="1"/>
</dbReference>
<keyword evidence="13" id="KW-0998">Cell outer membrane</keyword>
<feature type="transmembrane region" description="Helical" evidence="14">
    <location>
        <begin position="314"/>
        <end position="339"/>
    </location>
</feature>
<protein>
    <submittedName>
        <fullName evidence="17">Uncharacterized protein</fullName>
    </submittedName>
</protein>
<keyword evidence="4 14" id="KW-0812">Transmembrane</keyword>
<dbReference type="InterPro" id="IPR036942">
    <property type="entry name" value="Beta-barrel_TonB_sf"/>
</dbReference>
<reference evidence="17 18" key="1">
    <citation type="submission" date="2024-02" db="EMBL/GenBank/DDBJ databases">
        <title>Discinaceae phylogenomics.</title>
        <authorList>
            <person name="Dirks A.C."/>
            <person name="James T.Y."/>
        </authorList>
    </citation>
    <scope>NUCLEOTIDE SEQUENCE [LARGE SCALE GENOMIC DNA]</scope>
    <source>
        <strain evidence="17 18">ACD0624</strain>
    </source>
</reference>
<dbReference type="PANTHER" id="PTHR24221">
    <property type="entry name" value="ATP-BINDING CASSETTE SUB-FAMILY B"/>
    <property type="match status" value="1"/>
</dbReference>
<dbReference type="InterPro" id="IPR003593">
    <property type="entry name" value="AAA+_ATPase"/>
</dbReference>
<keyword evidence="2" id="KW-0813">Transport</keyword>
<proteinExistence type="predicted"/>
<organism evidence="17 18">
    <name type="scientific">Discina gigas</name>
    <dbReference type="NCBI Taxonomy" id="1032678"/>
    <lineage>
        <taxon>Eukaryota</taxon>
        <taxon>Fungi</taxon>
        <taxon>Dikarya</taxon>
        <taxon>Ascomycota</taxon>
        <taxon>Pezizomycotina</taxon>
        <taxon>Pezizomycetes</taxon>
        <taxon>Pezizales</taxon>
        <taxon>Discinaceae</taxon>
        <taxon>Discina</taxon>
    </lineage>
</organism>
<keyword evidence="6" id="KW-0547">Nucleotide-binding</keyword>
<dbReference type="InterPro" id="IPR011527">
    <property type="entry name" value="ABC1_TM_dom"/>
</dbReference>
<feature type="domain" description="ABC transmembrane type-1" evidence="16">
    <location>
        <begin position="321"/>
        <end position="537"/>
    </location>
</feature>
<dbReference type="InterPro" id="IPR017871">
    <property type="entry name" value="ABC_transporter-like_CS"/>
</dbReference>
<keyword evidence="11" id="KW-0798">TonB box</keyword>
<dbReference type="InterPro" id="IPR000531">
    <property type="entry name" value="Beta-barrel_TonB"/>
</dbReference>
<keyword evidence="9" id="KW-0408">Iron</keyword>
<name>A0ABR3G4I1_9PEZI</name>
<evidence type="ECO:0000313" key="18">
    <source>
        <dbReference type="Proteomes" id="UP001447188"/>
    </source>
</evidence>
<dbReference type="InterPro" id="IPR007197">
    <property type="entry name" value="rSAM"/>
</dbReference>
<comment type="subcellular location">
    <subcellularLocation>
        <location evidence="1">Cell outer membrane</location>
        <topology evidence="1">Multi-pass membrane protein</topology>
    </subcellularLocation>
</comment>
<dbReference type="Gene3D" id="2.170.130.10">
    <property type="entry name" value="TonB-dependent receptor, plug domain"/>
    <property type="match status" value="1"/>
</dbReference>
<gene>
    <name evidence="17" type="ORF">Q9L58_010315</name>
</gene>
<dbReference type="SMART" id="SM00382">
    <property type="entry name" value="AAA"/>
    <property type="match status" value="1"/>
</dbReference>
<evidence type="ECO:0000256" key="5">
    <source>
        <dbReference type="ARBA" id="ARBA00022723"/>
    </source>
</evidence>
<dbReference type="Proteomes" id="UP001447188">
    <property type="component" value="Unassembled WGS sequence"/>
</dbReference>
<sequence length="1454" mass="162789">MKEETLSNVAKFLASGAKNVGMSAILIAFHGGEPLLVKPSRFRTYCEIFSAELKGFDIGFQIQTNGVLINDEWLEIFKEFKVNVGVSVDGPEYENDKYRLANNGTGTYAKTVAGLKALQKGFAGELAYLTPGTISVINPFFDYKKIFKHLHLDLGINDLSFLLPDCQHDNGLPLNSVPLHYGKILSDIFDAWTETGCVARVHPQNAKYTKANQIIVIQSDGDISIDDTYMVALDWRQSYATPNVCDEDLHTYLRRPIIEEIDNLRMTLPTLSPYEFSCCFTGVFVEFELNAQFVASEKKAVPRVSDYLRQTHGIFSSLGTILGVAVVLEICVLFVPLYLQFTIDHIVSQEYFDMLENITIGFIALAGVQAALSFMRSWLIVILTQHLALQWPINIFSHMMRLPMAFFYRHSLGDITSRFGSLGAIQQRLTVGASEAFLDGLMATASICVMLFYSAALTMLPVTAFLLQLMLRSLTFKKLENLSKDRLVASSKENSYFLESIRAVLPLKLFSRELERRVGWQQLMTKVQQLDIEKGRLDTHHTDRLAEIVMLEAEPIASSDDLSWLTSTLELRNVSFRYESNSPWILRHVNFTCNAGERVSITGKSGEGKTTLLKIVLGLLRPTEGTIYFGGVPADELGINNIRPLIGTVMQDDALLVGSIKQNICFFDHEASDEEIARCAQLASIHEDIMQMPMGYLTKVGDLGDGLSGGQKQRVLLARAIFKKPKFLLLDEATSHLDNQNEDFVNTAITQAQAQAPLPNQVDSSENAKTEGVPQVLVKGQTVSELSRDEALSRSIIDNTALTKFGASNFVDALRHVSGVLVIGDQVQLSGLDGRYTQILIDGSPPRGVSISDLPVSLIERLEIYRQGNAQFSAQAIGGTINIVLKKIPKTSQNQIKLSTSYAYRPTFNFDWLRSMKEGKLSRSFSISGGENGAQSSMPIYTATTVRDHRGNAVQQYSQFVSRSADNAFLRFSPRFQYKYSESTEFIVSSTVSATHRKAKQNERYDFFVGDTLPVGSFRQSASSRNYLGNVTLQAKSDFKSGLKFEAGLTLDGARFLNDSVDNTLDSVNEPLFVRDRQVLSHKHGLSSTGKITFPILAGHELVAGWDASVKRSKWQRLQQQRGLISDPFDGNQETDSEIRKLDFYVQDEWKIKSNTSAYLGARIETVTIRATESPVFSDSSRASVLSPVAQILYQLDEKNSQRLRFGLSRAYKSPTDDQLLAPRWTNINNTINTPNLRGNPDLRPELSWAFDGGYELNRENGLNLTILTKFRKIDNLIQDSLAFSEGAWWLSYVNAGRATSKSVEIESQFPLKALYDSDQKVDFSFGFSKTLSNVSSLSPPFNNLSPIDFSANIGIDYEAKVRPLSAGLSASYTRTQWHRENSNKFQHLDVPLDLSMYVSWKFPRGTKLRFSAENLLRREFILQNLSDYEAGTSAYRFFSPAYRRFSFSLEMKL</sequence>
<evidence type="ECO:0000259" key="15">
    <source>
        <dbReference type="PROSITE" id="PS50893"/>
    </source>
</evidence>
<dbReference type="SUPFAM" id="SSF52540">
    <property type="entry name" value="P-loop containing nucleoside triphosphate hydrolases"/>
    <property type="match status" value="1"/>
</dbReference>
<keyword evidence="5" id="KW-0479">Metal-binding</keyword>
<dbReference type="Pfam" id="PF00664">
    <property type="entry name" value="ABC_membrane"/>
    <property type="match status" value="1"/>
</dbReference>
<evidence type="ECO:0000256" key="9">
    <source>
        <dbReference type="ARBA" id="ARBA00023004"/>
    </source>
</evidence>
<dbReference type="PROSITE" id="PS52016">
    <property type="entry name" value="TONB_DEPENDENT_REC_3"/>
    <property type="match status" value="1"/>
</dbReference>
<dbReference type="SUPFAM" id="SSF102114">
    <property type="entry name" value="Radical SAM enzymes"/>
    <property type="match status" value="1"/>
</dbReference>
<keyword evidence="7" id="KW-0067">ATP-binding</keyword>
<evidence type="ECO:0000256" key="4">
    <source>
        <dbReference type="ARBA" id="ARBA00022692"/>
    </source>
</evidence>
<dbReference type="PANTHER" id="PTHR24221:SF606">
    <property type="entry name" value="COLICIN V SECRETION-PROCESSING ATP-BINDING PROTEIN"/>
    <property type="match status" value="1"/>
</dbReference>